<proteinExistence type="predicted"/>
<sequence length="51" mass="5700">MLTVIFVLSISTVIVPIIIYLLSWGLGDYYTATHNENIEAIKALHQNKAPN</sequence>
<keyword evidence="1" id="KW-0472">Membrane</keyword>
<dbReference type="EMBL" id="KP795616">
    <property type="protein sequence ID" value="AKN38839.1"/>
    <property type="molecule type" value="Genomic_DNA"/>
</dbReference>
<feature type="transmembrane region" description="Helical" evidence="1">
    <location>
        <begin position="6"/>
        <end position="26"/>
    </location>
</feature>
<keyword evidence="1" id="KW-1133">Transmembrane helix</keyword>
<organism evidence="2">
    <name type="scientific">Enterovibrio sp. FF_113</name>
    <dbReference type="NCBI Taxonomy" id="1660266"/>
    <lineage>
        <taxon>Bacteria</taxon>
        <taxon>Pseudomonadati</taxon>
        <taxon>Pseudomonadota</taxon>
        <taxon>Gammaproteobacteria</taxon>
        <taxon>Vibrionales</taxon>
        <taxon>Vibrionaceae</taxon>
        <taxon>Enterovibrio</taxon>
    </lineage>
</organism>
<accession>A0A0H3ZYA0</accession>
<reference evidence="2" key="1">
    <citation type="journal article" date="2015" name="MBio">
        <title>Eco-Evolutionary Dynamics of Episomes among Ecologically Cohesive Bacterial Populations.</title>
        <authorList>
            <person name="Xue H."/>
            <person name="Cordero O.X."/>
            <person name="Camas F.M."/>
            <person name="Trimble W."/>
            <person name="Meyer F."/>
            <person name="Guglielmini J."/>
            <person name="Rocha E.P."/>
            <person name="Polz M.F."/>
        </authorList>
    </citation>
    <scope>NUCLEOTIDE SEQUENCE</scope>
    <source>
        <strain evidence="2">FF_113</strain>
    </source>
</reference>
<dbReference type="AlphaFoldDB" id="A0A0H3ZYA0"/>
<evidence type="ECO:0000256" key="1">
    <source>
        <dbReference type="SAM" id="Phobius"/>
    </source>
</evidence>
<name>A0A0H3ZYA0_9GAMM</name>
<protein>
    <submittedName>
        <fullName evidence="2">Uncharacterized protein</fullName>
    </submittedName>
</protein>
<keyword evidence="1" id="KW-0812">Transmembrane</keyword>
<evidence type="ECO:0000313" key="2">
    <source>
        <dbReference type="EMBL" id="AKN38839.1"/>
    </source>
</evidence>